<sequence>MSLNRFQQLKRYLHVSHPDDEETHWFSKMEPLSSKLAKDFSRYYVPSTDVSIDEMIIRFSGRSAHTVRMKNKPTPEGYKILSLCHAGYTFAFLYTSRIKSIVGVEAIPGLSATFSAVVHLAQILPHSRLPFNIYMDN</sequence>
<dbReference type="PANTHER" id="PTHR46599:SF3">
    <property type="entry name" value="PIGGYBAC TRANSPOSABLE ELEMENT-DERIVED PROTEIN 4"/>
    <property type="match status" value="1"/>
</dbReference>
<organism evidence="2 3">
    <name type="scientific">Entomortierella chlamydospora</name>
    <dbReference type="NCBI Taxonomy" id="101097"/>
    <lineage>
        <taxon>Eukaryota</taxon>
        <taxon>Fungi</taxon>
        <taxon>Fungi incertae sedis</taxon>
        <taxon>Mucoromycota</taxon>
        <taxon>Mortierellomycotina</taxon>
        <taxon>Mortierellomycetes</taxon>
        <taxon>Mortierellales</taxon>
        <taxon>Mortierellaceae</taxon>
        <taxon>Entomortierella</taxon>
    </lineage>
</organism>
<keyword evidence="3" id="KW-1185">Reference proteome</keyword>
<gene>
    <name evidence="2" type="ORF">BGZ80_005403</name>
</gene>
<dbReference type="Proteomes" id="UP000703661">
    <property type="component" value="Unassembled WGS sequence"/>
</dbReference>
<comment type="caution">
    <text evidence="2">The sequence shown here is derived from an EMBL/GenBank/DDBJ whole genome shotgun (WGS) entry which is preliminary data.</text>
</comment>
<name>A0A9P6MK04_9FUNG</name>
<proteinExistence type="predicted"/>
<evidence type="ECO:0000259" key="1">
    <source>
        <dbReference type="Pfam" id="PF13843"/>
    </source>
</evidence>
<feature type="domain" description="PiggyBac transposable element-derived protein" evidence="1">
    <location>
        <begin position="1"/>
        <end position="95"/>
    </location>
</feature>
<dbReference type="InterPro" id="IPR029526">
    <property type="entry name" value="PGBD"/>
</dbReference>
<dbReference type="Pfam" id="PF13843">
    <property type="entry name" value="DDE_Tnp_1_7"/>
    <property type="match status" value="1"/>
</dbReference>
<evidence type="ECO:0000313" key="3">
    <source>
        <dbReference type="Proteomes" id="UP000703661"/>
    </source>
</evidence>
<accession>A0A9P6MK04</accession>
<dbReference type="PANTHER" id="PTHR46599">
    <property type="entry name" value="PIGGYBAC TRANSPOSABLE ELEMENT-DERIVED PROTEIN 4"/>
    <property type="match status" value="1"/>
</dbReference>
<dbReference type="EMBL" id="JAAAID010002665">
    <property type="protein sequence ID" value="KAG0005724.1"/>
    <property type="molecule type" value="Genomic_DNA"/>
</dbReference>
<evidence type="ECO:0000313" key="2">
    <source>
        <dbReference type="EMBL" id="KAG0005724.1"/>
    </source>
</evidence>
<protein>
    <recommendedName>
        <fullName evidence="1">PiggyBac transposable element-derived protein domain-containing protein</fullName>
    </recommendedName>
</protein>
<reference evidence="2" key="1">
    <citation type="journal article" date="2020" name="Fungal Divers.">
        <title>Resolving the Mortierellaceae phylogeny through synthesis of multi-gene phylogenetics and phylogenomics.</title>
        <authorList>
            <person name="Vandepol N."/>
            <person name="Liber J."/>
            <person name="Desiro A."/>
            <person name="Na H."/>
            <person name="Kennedy M."/>
            <person name="Barry K."/>
            <person name="Grigoriev I.V."/>
            <person name="Miller A.N."/>
            <person name="O'Donnell K."/>
            <person name="Stajich J.E."/>
            <person name="Bonito G."/>
        </authorList>
    </citation>
    <scope>NUCLEOTIDE SEQUENCE</scope>
    <source>
        <strain evidence="2">NRRL 2769</strain>
    </source>
</reference>
<dbReference type="AlphaFoldDB" id="A0A9P6MK04"/>